<dbReference type="OrthoDB" id="10042665at2759"/>
<dbReference type="PANTHER" id="PTHR46411">
    <property type="entry name" value="FAMILY ATPASE, PUTATIVE-RELATED"/>
    <property type="match status" value="1"/>
</dbReference>
<dbReference type="Pfam" id="PF22942">
    <property type="entry name" value="DUF7025"/>
    <property type="match status" value="1"/>
</dbReference>
<evidence type="ECO:0000256" key="1">
    <source>
        <dbReference type="SAM" id="MobiDB-lite"/>
    </source>
</evidence>
<accession>A0A6G1HJN4</accession>
<dbReference type="InterPro" id="IPR003593">
    <property type="entry name" value="AAA+_ATPase"/>
</dbReference>
<dbReference type="Proteomes" id="UP000799640">
    <property type="component" value="Unassembled WGS sequence"/>
</dbReference>
<dbReference type="SUPFAM" id="SSF52540">
    <property type="entry name" value="P-loop containing nucleoside triphosphate hydrolases"/>
    <property type="match status" value="1"/>
</dbReference>
<dbReference type="EMBL" id="ML996708">
    <property type="protein sequence ID" value="KAF2396114.1"/>
    <property type="molecule type" value="Genomic_DNA"/>
</dbReference>
<feature type="region of interest" description="Disordered" evidence="1">
    <location>
        <begin position="10"/>
        <end position="31"/>
    </location>
</feature>
<sequence length="691" mass="77850">MPPLLSRFAGSLPTRNKIPAPPPGEAPKDPTRGIDATIKYFYESKNSSPLCRDWVDTPPKQISAKVARQQDRVALKLYKIIDYSKPVIKGRVSLAPFMLEVQNYTLLDALRPVLAKEGTYLADGDTATFHAPFQPLWFRRDDIKRISADAAAGSQLKIQTDLLLSLMAELFGSVGTQIKTLEAASLITYNLAWAFFPRGCDVYTPGPDCERIRRVKSTRYDRKNGALVLECEEVVFDGRKFAWSASEARVGIFTGNRPVRDLEHYPLSCHEAPDAVRKRLADRGTRALEFQGLAYAMYAGVATCDSMHGQERHNVEGRILVDVFGFKKHFLGLGRGETEKERENNEGDDWVRQEKRRLKELNREKKEPEKPYIHRLDEAAQAKNKADMLARPEDLVYVAPTLAGYALKNKQWLMFFLDDIKPMVWNDEAYDHLVYPEQQKDLILSFVENHRRPGTQVVQDVIVGKGQGLITLLSGPPGTGKTLMAEAVADRTRRPLFYLQAEDLGIVAAELGPKIKKVFELATDWDAVILLDEADVFMAERSPNDIVRNELVSIFLRELEYFSGIIFLTTNLYHTIDAAFRSRVNIHLLFSPLAPEARALVWRKFLERLPGGKSGGDSDSEATLAGMTEEDIKELAQWELNGREIKNAIHTVRTWCNVKGYEMTLARMESGIKVTAPQASKRGSGSQSLYD</sequence>
<gene>
    <name evidence="3" type="ORF">EJ06DRAFT_516798</name>
</gene>
<protein>
    <submittedName>
        <fullName evidence="3">ATPase</fullName>
    </submittedName>
</protein>
<reference evidence="3" key="1">
    <citation type="journal article" date="2020" name="Stud. Mycol.">
        <title>101 Dothideomycetes genomes: a test case for predicting lifestyles and emergence of pathogens.</title>
        <authorList>
            <person name="Haridas S."/>
            <person name="Albert R."/>
            <person name="Binder M."/>
            <person name="Bloem J."/>
            <person name="Labutti K."/>
            <person name="Salamov A."/>
            <person name="Andreopoulos B."/>
            <person name="Baker S."/>
            <person name="Barry K."/>
            <person name="Bills G."/>
            <person name="Bluhm B."/>
            <person name="Cannon C."/>
            <person name="Castanera R."/>
            <person name="Culley D."/>
            <person name="Daum C."/>
            <person name="Ezra D."/>
            <person name="Gonzalez J."/>
            <person name="Henrissat B."/>
            <person name="Kuo A."/>
            <person name="Liang C."/>
            <person name="Lipzen A."/>
            <person name="Lutzoni F."/>
            <person name="Magnuson J."/>
            <person name="Mondo S."/>
            <person name="Nolan M."/>
            <person name="Ohm R."/>
            <person name="Pangilinan J."/>
            <person name="Park H.-J."/>
            <person name="Ramirez L."/>
            <person name="Alfaro M."/>
            <person name="Sun H."/>
            <person name="Tritt A."/>
            <person name="Yoshinaga Y."/>
            <person name="Zwiers L.-H."/>
            <person name="Turgeon B."/>
            <person name="Goodwin S."/>
            <person name="Spatafora J."/>
            <person name="Crous P."/>
            <person name="Grigoriev I."/>
        </authorList>
    </citation>
    <scope>NUCLEOTIDE SEQUENCE</scope>
    <source>
        <strain evidence="3">CBS 262.69</strain>
    </source>
</reference>
<dbReference type="PANTHER" id="PTHR46411:SF3">
    <property type="entry name" value="AAA+ ATPASE DOMAIN-CONTAINING PROTEIN"/>
    <property type="match status" value="1"/>
</dbReference>
<dbReference type="InterPro" id="IPR027417">
    <property type="entry name" value="P-loop_NTPase"/>
</dbReference>
<evidence type="ECO:0000313" key="3">
    <source>
        <dbReference type="EMBL" id="KAF2396114.1"/>
    </source>
</evidence>
<dbReference type="GO" id="GO:0016887">
    <property type="term" value="F:ATP hydrolysis activity"/>
    <property type="evidence" value="ECO:0007669"/>
    <property type="project" value="InterPro"/>
</dbReference>
<proteinExistence type="predicted"/>
<dbReference type="AlphaFoldDB" id="A0A6G1HJN4"/>
<dbReference type="GO" id="GO:0005524">
    <property type="term" value="F:ATP binding"/>
    <property type="evidence" value="ECO:0007669"/>
    <property type="project" value="InterPro"/>
</dbReference>
<keyword evidence="4" id="KW-1185">Reference proteome</keyword>
<dbReference type="Gene3D" id="3.40.50.300">
    <property type="entry name" value="P-loop containing nucleotide triphosphate hydrolases"/>
    <property type="match status" value="1"/>
</dbReference>
<dbReference type="Pfam" id="PF00004">
    <property type="entry name" value="AAA"/>
    <property type="match status" value="1"/>
</dbReference>
<organism evidence="3 4">
    <name type="scientific">Trichodelitschia bisporula</name>
    <dbReference type="NCBI Taxonomy" id="703511"/>
    <lineage>
        <taxon>Eukaryota</taxon>
        <taxon>Fungi</taxon>
        <taxon>Dikarya</taxon>
        <taxon>Ascomycota</taxon>
        <taxon>Pezizomycotina</taxon>
        <taxon>Dothideomycetes</taxon>
        <taxon>Dothideomycetes incertae sedis</taxon>
        <taxon>Phaeotrichales</taxon>
        <taxon>Phaeotrichaceae</taxon>
        <taxon>Trichodelitschia</taxon>
    </lineage>
</organism>
<evidence type="ECO:0000259" key="2">
    <source>
        <dbReference type="SMART" id="SM00382"/>
    </source>
</evidence>
<evidence type="ECO:0000313" key="4">
    <source>
        <dbReference type="Proteomes" id="UP000799640"/>
    </source>
</evidence>
<dbReference type="InterPro" id="IPR054289">
    <property type="entry name" value="DUF7025"/>
</dbReference>
<dbReference type="CDD" id="cd19481">
    <property type="entry name" value="RecA-like_protease"/>
    <property type="match status" value="1"/>
</dbReference>
<dbReference type="InterPro" id="IPR003959">
    <property type="entry name" value="ATPase_AAA_core"/>
</dbReference>
<name>A0A6G1HJN4_9PEZI</name>
<dbReference type="SMART" id="SM00382">
    <property type="entry name" value="AAA"/>
    <property type="match status" value="1"/>
</dbReference>
<feature type="domain" description="AAA+ ATPase" evidence="2">
    <location>
        <begin position="467"/>
        <end position="594"/>
    </location>
</feature>